<dbReference type="PANTHER" id="PTHR22731:SF3">
    <property type="entry name" value="RIBONUCLEASES P_MRP PROTEIN SUBUNIT POP1"/>
    <property type="match status" value="1"/>
</dbReference>
<dbReference type="PANTHER" id="PTHR22731">
    <property type="entry name" value="RIBONUCLEASES P/MRP PROTEIN SUBUNIT POP1"/>
    <property type="match status" value="1"/>
</dbReference>
<sequence length="863" mass="100545">MDSNQNSGIFSGKSPGDVNKLEIINVKRFLQSRHQEIDEMFEILKKNDKQERVFQKLPFVMRRRAMSHNPFKIPKNIRLHILREMAKNAPKASKRIKKNKRKRLNRLEEYQQRYKKNKWLETHLYHAKRFKMDSVWGYRLALTPTQKSKRRFLRYLKQRCVIHDRSYLEVLSVSGYMRDLKNGFKHVFSDYYLMFQKVYTSGNLRGSCFCYSRRNEPSVDVNNDRMDVDGQNSDKNFGLNEEYDLIGPVNYLWVPKKDSEETRTIWLFVHPVSISQLLSILSQNKAIQVEQVNNLVKFELFGPFSLLSLKSVLKVDSNYSESNRLWHSLDYNRFNISNSLTLPLFISVPKVHGNCKLSSWLPNKLNKTTETADLELDQSKLSSERLQFYEYKSTPAQVNVNNLLRTRRRKDYSKLVAKLLESLSNNSNHSADKVKQEPVKDEPNNEQSKEGVDANDLSEDTSDIGETKIPILVIFRNTEPFGIDVLIPSNSNASQLWILLNRHGCLSFGLHERQLMMNHYQVCSFPEDFPETELGQRYYNDLLRNETVKYISRPANKRVNYSFLGVNNPFALPVNLNEQTLNFTLYLQELKNFKSSQGSLFKSRHLLLSSLCSGLYHFPSKDDFKVLRLTNFPYNKHNVFVQRLLGQTLDVLRKNREKKCEGTPETGLHLELGHDYYVVVKLSSFKGALNLLSRLHKTELSDLKTIPVEDLKRILNRNFTVTSYMRIKEPFHDEFKMSNLKAILHTKNSKILDQALVQRVLAEINRKGIKNSREMIGFVTSKGLYSNVNVYSDTVSSGVGLVKLEALLDSVYNTLSVLEDEKMNRRLTLSNLRALVWFRNRDSREYYLGAVSLMFHDVLTGIH</sequence>
<dbReference type="InterPro" id="IPR012590">
    <property type="entry name" value="POPLD_dom"/>
</dbReference>
<feature type="domain" description="Pop1 N-terminal" evidence="5">
    <location>
        <begin position="29"/>
        <end position="108"/>
    </location>
</feature>
<feature type="domain" description="POPLD" evidence="6">
    <location>
        <begin position="482"/>
        <end position="572"/>
    </location>
</feature>
<evidence type="ECO:0000313" key="8">
    <source>
        <dbReference type="Proteomes" id="UP000244803"/>
    </source>
</evidence>
<dbReference type="AlphaFoldDB" id="A0A976M530"/>
<keyword evidence="7" id="KW-0378">Hydrolase</keyword>
<reference evidence="7" key="1">
    <citation type="submission" date="2022-07" db="EMBL/GenBank/DDBJ databases">
        <title>Evaluation of T. orientalis genome assembly methods using nanopore sequencing and analysis of variation between genomes.</title>
        <authorList>
            <person name="Yam J."/>
            <person name="Micallef M.L."/>
            <person name="Liu M."/>
            <person name="Djordjevic S.P."/>
            <person name="Bogema D.R."/>
            <person name="Jenkins C."/>
        </authorList>
    </citation>
    <scope>NUCLEOTIDE SEQUENCE</scope>
    <source>
        <strain evidence="7">Fish Creek</strain>
    </source>
</reference>
<evidence type="ECO:0000256" key="1">
    <source>
        <dbReference type="ARBA" id="ARBA00004123"/>
    </source>
</evidence>
<proteinExistence type="predicted"/>
<dbReference type="OrthoDB" id="442863at2759"/>
<feature type="compositionally biased region" description="Basic and acidic residues" evidence="4">
    <location>
        <begin position="430"/>
        <end position="452"/>
    </location>
</feature>
<evidence type="ECO:0000259" key="5">
    <source>
        <dbReference type="Pfam" id="PF06978"/>
    </source>
</evidence>
<organism evidence="7 8">
    <name type="scientific">Theileria orientalis</name>
    <dbReference type="NCBI Taxonomy" id="68886"/>
    <lineage>
        <taxon>Eukaryota</taxon>
        <taxon>Sar</taxon>
        <taxon>Alveolata</taxon>
        <taxon>Apicomplexa</taxon>
        <taxon>Aconoidasida</taxon>
        <taxon>Piroplasmida</taxon>
        <taxon>Theileriidae</taxon>
        <taxon>Theileria</taxon>
    </lineage>
</organism>
<dbReference type="Pfam" id="PF06978">
    <property type="entry name" value="POP1_N"/>
    <property type="match status" value="2"/>
</dbReference>
<keyword evidence="2" id="KW-0819">tRNA processing</keyword>
<evidence type="ECO:0000256" key="4">
    <source>
        <dbReference type="SAM" id="MobiDB-lite"/>
    </source>
</evidence>
<dbReference type="EC" id="3.1.26.5" evidence="7"/>
<dbReference type="GO" id="GO:0000172">
    <property type="term" value="C:ribonuclease MRP complex"/>
    <property type="evidence" value="ECO:0007669"/>
    <property type="project" value="InterPro"/>
</dbReference>
<evidence type="ECO:0000313" key="7">
    <source>
        <dbReference type="EMBL" id="UKJ88608.2"/>
    </source>
</evidence>
<dbReference type="GO" id="GO:0005655">
    <property type="term" value="C:nucleolar ribonuclease P complex"/>
    <property type="evidence" value="ECO:0007669"/>
    <property type="project" value="InterPro"/>
</dbReference>
<name>A0A976M530_THEOR</name>
<feature type="domain" description="Pop1 N-terminal" evidence="5">
    <location>
        <begin position="110"/>
        <end position="175"/>
    </location>
</feature>
<dbReference type="InterPro" id="IPR039182">
    <property type="entry name" value="Pop1"/>
</dbReference>
<dbReference type="GO" id="GO:0001682">
    <property type="term" value="P:tRNA 5'-leader removal"/>
    <property type="evidence" value="ECO:0007669"/>
    <property type="project" value="InterPro"/>
</dbReference>
<protein>
    <submittedName>
        <fullName evidence="7">Ribonuclease P</fullName>
        <ecNumber evidence="7">3.1.26.5</ecNumber>
    </submittedName>
</protein>
<dbReference type="Pfam" id="PF08170">
    <property type="entry name" value="POPLD"/>
    <property type="match status" value="1"/>
</dbReference>
<evidence type="ECO:0000259" key="6">
    <source>
        <dbReference type="Pfam" id="PF08170"/>
    </source>
</evidence>
<evidence type="ECO:0000256" key="3">
    <source>
        <dbReference type="ARBA" id="ARBA00023242"/>
    </source>
</evidence>
<feature type="region of interest" description="Disordered" evidence="4">
    <location>
        <begin position="427"/>
        <end position="462"/>
    </location>
</feature>
<evidence type="ECO:0000256" key="2">
    <source>
        <dbReference type="ARBA" id="ARBA00022694"/>
    </source>
</evidence>
<keyword evidence="3" id="KW-0539">Nucleus</keyword>
<dbReference type="GO" id="GO:0004526">
    <property type="term" value="F:ribonuclease P activity"/>
    <property type="evidence" value="ECO:0007669"/>
    <property type="project" value="UniProtKB-EC"/>
</dbReference>
<dbReference type="Proteomes" id="UP000244803">
    <property type="component" value="Chromosome 3"/>
</dbReference>
<dbReference type="InterPro" id="IPR009723">
    <property type="entry name" value="Pop1_N"/>
</dbReference>
<gene>
    <name evidence="7" type="ORF">MACJ_001852</name>
</gene>
<comment type="subcellular location">
    <subcellularLocation>
        <location evidence="1">Nucleus</location>
    </subcellularLocation>
</comment>
<dbReference type="EMBL" id="CP056066">
    <property type="protein sequence ID" value="UKJ88608.2"/>
    <property type="molecule type" value="Genomic_DNA"/>
</dbReference>
<accession>A0A976M530</accession>